<reference evidence="2 3" key="1">
    <citation type="submission" date="2016-04" db="EMBL/GenBank/DDBJ databases">
        <title>Draft genome sequence of Janthinobacterium psychrotolerans sp. nov., isolated from freshwater sediments in Denmark.</title>
        <authorList>
            <person name="Gong X."/>
            <person name="Skrivergaard S."/>
            <person name="Korsgaard B.S."/>
            <person name="Schreiber L."/>
            <person name="Marshall I.P."/>
            <person name="Finster K."/>
            <person name="Schramm A."/>
        </authorList>
    </citation>
    <scope>NUCLEOTIDE SEQUENCE [LARGE SCALE GENOMIC DNA]</scope>
    <source>
        <strain evidence="2 3">S3-2</strain>
    </source>
</reference>
<keyword evidence="3" id="KW-1185">Reference proteome</keyword>
<dbReference type="RefSeq" id="WP_065306076.1">
    <property type="nucleotide sequence ID" value="NZ_LOCQ01000034.1"/>
</dbReference>
<evidence type="ECO:0000313" key="2">
    <source>
        <dbReference type="EMBL" id="OBV41361.1"/>
    </source>
</evidence>
<dbReference type="Pfam" id="PF03886">
    <property type="entry name" value="ABC_trans_aux"/>
    <property type="match status" value="1"/>
</dbReference>
<organism evidence="2 3">
    <name type="scientific">Janthinobacterium psychrotolerans</name>
    <dbReference type="NCBI Taxonomy" id="1747903"/>
    <lineage>
        <taxon>Bacteria</taxon>
        <taxon>Pseudomonadati</taxon>
        <taxon>Pseudomonadota</taxon>
        <taxon>Betaproteobacteria</taxon>
        <taxon>Burkholderiales</taxon>
        <taxon>Oxalobacteraceae</taxon>
        <taxon>Janthinobacterium</taxon>
    </lineage>
</organism>
<feature type="domain" description="ABC-type transport auxiliary lipoprotein component" evidence="1">
    <location>
        <begin position="35"/>
        <end position="194"/>
    </location>
</feature>
<proteinExistence type="predicted"/>
<name>A0A1A7C630_9BURK</name>
<dbReference type="AlphaFoldDB" id="A0A1A7C630"/>
<accession>A0A1A7C630</accession>
<sequence length="207" mass="21977">MHFSRPSRPGAGVLTLAAALLLGGCASRGPLPTFYDFGPPAAPVAQTASAPLPVLVIADANGPSWLDSQRMYYRLLYADAQQSRPYAYNRWNTPPLQLLSQRLKSRVAQGGVKVLSTTDAAAGIPLLRVDVDDFSQNFDTEKKSSGQVTVRASLFRGHQLLDQKTFSRNSPAASADAQGGAQALALASDAVAADLLAWLGTLNIPKE</sequence>
<dbReference type="InterPro" id="IPR005586">
    <property type="entry name" value="ABC_trans_aux"/>
</dbReference>
<dbReference type="PROSITE" id="PS51257">
    <property type="entry name" value="PROKAR_LIPOPROTEIN"/>
    <property type="match status" value="1"/>
</dbReference>
<evidence type="ECO:0000259" key="1">
    <source>
        <dbReference type="Pfam" id="PF03886"/>
    </source>
</evidence>
<dbReference type="Gene3D" id="3.40.50.10610">
    <property type="entry name" value="ABC-type transport auxiliary lipoprotein component"/>
    <property type="match status" value="1"/>
</dbReference>
<dbReference type="OrthoDB" id="5568302at2"/>
<dbReference type="STRING" id="1747903.ASR47_102928"/>
<dbReference type="PATRIC" id="fig|1747903.4.peg.5041"/>
<comment type="caution">
    <text evidence="2">The sequence shown here is derived from an EMBL/GenBank/DDBJ whole genome shotgun (WGS) entry which is preliminary data.</text>
</comment>
<dbReference type="SUPFAM" id="SSF159594">
    <property type="entry name" value="XCC0632-like"/>
    <property type="match status" value="1"/>
</dbReference>
<protein>
    <submittedName>
        <fullName evidence="2">Cholesterol transport system auxiliary component</fullName>
    </submittedName>
</protein>
<dbReference type="EMBL" id="LOCQ01000034">
    <property type="protein sequence ID" value="OBV41361.1"/>
    <property type="molecule type" value="Genomic_DNA"/>
</dbReference>
<evidence type="ECO:0000313" key="3">
    <source>
        <dbReference type="Proteomes" id="UP000092713"/>
    </source>
</evidence>
<dbReference type="Proteomes" id="UP000092713">
    <property type="component" value="Unassembled WGS sequence"/>
</dbReference>
<gene>
    <name evidence="2" type="ORF">ASR47_102928</name>
</gene>